<reference evidence="13 14" key="1">
    <citation type="journal article" date="2013" name="BMC Genomics">
        <title>Reconstruction of the lipid metabolism for the microalga Monoraphidium neglectum from its genome sequence reveals characteristics suitable for biofuel production.</title>
        <authorList>
            <person name="Bogen C."/>
            <person name="Al-Dilaimi A."/>
            <person name="Albersmeier A."/>
            <person name="Wichmann J."/>
            <person name="Grundmann M."/>
            <person name="Rupp O."/>
            <person name="Lauersen K.J."/>
            <person name="Blifernez-Klassen O."/>
            <person name="Kalinowski J."/>
            <person name="Goesmann A."/>
            <person name="Mussgnug J.H."/>
            <person name="Kruse O."/>
        </authorList>
    </citation>
    <scope>NUCLEOTIDE SEQUENCE [LARGE SCALE GENOMIC DNA]</scope>
    <source>
        <strain evidence="13 14">SAG 48.87</strain>
    </source>
</reference>
<keyword evidence="5" id="KW-0999">Mitochondrion inner membrane</keyword>
<keyword evidence="7 13" id="KW-0560">Oxidoreductase</keyword>
<organism evidence="13 14">
    <name type="scientific">Monoraphidium neglectum</name>
    <dbReference type="NCBI Taxonomy" id="145388"/>
    <lineage>
        <taxon>Eukaryota</taxon>
        <taxon>Viridiplantae</taxon>
        <taxon>Chlorophyta</taxon>
        <taxon>core chlorophytes</taxon>
        <taxon>Chlorophyceae</taxon>
        <taxon>CS clade</taxon>
        <taxon>Sphaeropleales</taxon>
        <taxon>Selenastraceae</taxon>
        <taxon>Monoraphidium</taxon>
    </lineage>
</organism>
<evidence type="ECO:0000256" key="8">
    <source>
        <dbReference type="ARBA" id="ARBA00023027"/>
    </source>
</evidence>
<name>A0A0D2MZL7_9CHLO</name>
<evidence type="ECO:0000256" key="5">
    <source>
        <dbReference type="ARBA" id="ARBA00022792"/>
    </source>
</evidence>
<dbReference type="GeneID" id="25726204"/>
<evidence type="ECO:0000256" key="7">
    <source>
        <dbReference type="ARBA" id="ARBA00023002"/>
    </source>
</evidence>
<accession>A0A0D2MZL7</accession>
<dbReference type="Gene3D" id="3.50.50.100">
    <property type="match status" value="1"/>
</dbReference>
<keyword evidence="6" id="KW-0274">FAD</keyword>
<dbReference type="RefSeq" id="XP_013906889.1">
    <property type="nucleotide sequence ID" value="XM_014051435.1"/>
</dbReference>
<feature type="domain" description="FAD/NAD(P)-binding" evidence="11">
    <location>
        <begin position="5"/>
        <end position="145"/>
    </location>
</feature>
<dbReference type="Pfam" id="PF22366">
    <property type="entry name" value="NDH2_C"/>
    <property type="match status" value="1"/>
</dbReference>
<evidence type="ECO:0000256" key="4">
    <source>
        <dbReference type="ARBA" id="ARBA00022630"/>
    </source>
</evidence>
<dbReference type="AlphaFoldDB" id="A0A0D2MZL7"/>
<evidence type="ECO:0000313" key="14">
    <source>
        <dbReference type="Proteomes" id="UP000054498"/>
    </source>
</evidence>
<dbReference type="EMBL" id="KK100227">
    <property type="protein sequence ID" value="KIZ07870.1"/>
    <property type="molecule type" value="Genomic_DNA"/>
</dbReference>
<dbReference type="KEGG" id="mng:MNEG_0086"/>
<dbReference type="STRING" id="145388.A0A0D2MZL7"/>
<evidence type="ECO:0000256" key="10">
    <source>
        <dbReference type="ARBA" id="ARBA00049010"/>
    </source>
</evidence>
<keyword evidence="4" id="KW-0285">Flavoprotein</keyword>
<feature type="domain" description="External alternative NADH-ubiquinone oxidoreductase-like C-terminal" evidence="12">
    <location>
        <begin position="231"/>
        <end position="275"/>
    </location>
</feature>
<gene>
    <name evidence="13" type="ORF">MNEG_0086</name>
</gene>
<comment type="subcellular location">
    <subcellularLocation>
        <location evidence="1">Mitochondrion inner membrane</location>
        <topology evidence="1">Peripheral membrane protein</topology>
    </subcellularLocation>
</comment>
<dbReference type="InterPro" id="IPR023753">
    <property type="entry name" value="FAD/NAD-binding_dom"/>
</dbReference>
<dbReference type="GO" id="GO:0005743">
    <property type="term" value="C:mitochondrial inner membrane"/>
    <property type="evidence" value="ECO:0007669"/>
    <property type="project" value="UniProtKB-SubCell"/>
</dbReference>
<evidence type="ECO:0000313" key="13">
    <source>
        <dbReference type="EMBL" id="KIZ07870.1"/>
    </source>
</evidence>
<comment type="catalytic activity">
    <reaction evidence="9">
        <text>a quinone + NADH + H(+) = a quinol + NAD(+)</text>
        <dbReference type="Rhea" id="RHEA:46160"/>
        <dbReference type="ChEBI" id="CHEBI:15378"/>
        <dbReference type="ChEBI" id="CHEBI:24646"/>
        <dbReference type="ChEBI" id="CHEBI:57540"/>
        <dbReference type="ChEBI" id="CHEBI:57945"/>
        <dbReference type="ChEBI" id="CHEBI:132124"/>
        <dbReference type="EC" id="1.6.5.9"/>
    </reaction>
</comment>
<evidence type="ECO:0000259" key="12">
    <source>
        <dbReference type="Pfam" id="PF22366"/>
    </source>
</evidence>
<evidence type="ECO:0000256" key="6">
    <source>
        <dbReference type="ARBA" id="ARBA00022827"/>
    </source>
</evidence>
<dbReference type="InterPro" id="IPR045024">
    <property type="entry name" value="NDH-2"/>
</dbReference>
<comment type="similarity">
    <text evidence="2">Belongs to the NADH dehydrogenase family.</text>
</comment>
<keyword evidence="8" id="KW-0520">NAD</keyword>
<evidence type="ECO:0000256" key="9">
    <source>
        <dbReference type="ARBA" id="ARBA00047599"/>
    </source>
</evidence>
<dbReference type="GO" id="GO:0120555">
    <property type="term" value="F:NADH dehydrogenase (ubiquinone) (non-electrogenic) activity"/>
    <property type="evidence" value="ECO:0007669"/>
    <property type="project" value="RHEA"/>
</dbReference>
<protein>
    <recommendedName>
        <fullName evidence="3">NADH:ubiquinone reductase (non-electrogenic)</fullName>
        <ecNumber evidence="3">1.6.5.9</ecNumber>
    </recommendedName>
</protein>
<dbReference type="EC" id="1.6.5.9" evidence="3"/>
<dbReference type="Pfam" id="PF07992">
    <property type="entry name" value="Pyr_redox_2"/>
    <property type="match status" value="1"/>
</dbReference>
<dbReference type="SUPFAM" id="SSF51905">
    <property type="entry name" value="FAD/NAD(P)-binding domain"/>
    <property type="match status" value="1"/>
</dbReference>
<dbReference type="Proteomes" id="UP000054498">
    <property type="component" value="Unassembled WGS sequence"/>
</dbReference>
<evidence type="ECO:0000256" key="1">
    <source>
        <dbReference type="ARBA" id="ARBA00004637"/>
    </source>
</evidence>
<proteinExistence type="inferred from homology"/>
<sequence length="312" mass="33429">MRFVRVTLLQNMDSILTTFSAPMQAQAIKTMQKQAVDIRLGVRVTAIARDEITLCNVKTNAEEKMPYGLCLWSAGNAARPLVRGLVGAIPEQVELSKAANPAAVKLSVDPYLRVIGARDIIALGDCSKMLGAPLPPTAQVAGQQGAYVARMINRGYQPNTGGLNVDPGVDLSEADRAAALQLRPIDAARMSDQPRLTELDLLAYLTNDSTYAQAPPGVSYYRKPFEFLSLGLMAYIGNEKALVSAEVLDSSFDVAGSLAFLLWRSVYITKQARARLAARSTPPPASYGIAASSQHEGCSKGVSGLKSFLPVN</sequence>
<dbReference type="InterPro" id="IPR036188">
    <property type="entry name" value="FAD/NAD-bd_sf"/>
</dbReference>
<dbReference type="PANTHER" id="PTHR43706:SF38">
    <property type="entry name" value="FAD_NAD(P)-BINDING DOMAIN-CONTAINING PROTEIN"/>
    <property type="match status" value="1"/>
</dbReference>
<keyword evidence="14" id="KW-1185">Reference proteome</keyword>
<keyword evidence="5" id="KW-0472">Membrane</keyword>
<comment type="catalytic activity">
    <reaction evidence="10">
        <text>a ubiquinone + NADH + H(+) = a ubiquinol + NAD(+)</text>
        <dbReference type="Rhea" id="RHEA:23152"/>
        <dbReference type="Rhea" id="RHEA-COMP:9565"/>
        <dbReference type="Rhea" id="RHEA-COMP:9566"/>
        <dbReference type="ChEBI" id="CHEBI:15378"/>
        <dbReference type="ChEBI" id="CHEBI:16389"/>
        <dbReference type="ChEBI" id="CHEBI:17976"/>
        <dbReference type="ChEBI" id="CHEBI:57540"/>
        <dbReference type="ChEBI" id="CHEBI:57945"/>
    </reaction>
</comment>
<evidence type="ECO:0000259" key="11">
    <source>
        <dbReference type="Pfam" id="PF07992"/>
    </source>
</evidence>
<evidence type="ECO:0000256" key="2">
    <source>
        <dbReference type="ARBA" id="ARBA00005272"/>
    </source>
</evidence>
<evidence type="ECO:0000256" key="3">
    <source>
        <dbReference type="ARBA" id="ARBA00012637"/>
    </source>
</evidence>
<keyword evidence="5" id="KW-0496">Mitochondrion</keyword>
<dbReference type="OrthoDB" id="3244603at2759"/>
<dbReference type="InterPro" id="IPR054585">
    <property type="entry name" value="NDH2-like_C"/>
</dbReference>
<dbReference type="PANTHER" id="PTHR43706">
    <property type="entry name" value="NADH DEHYDROGENASE"/>
    <property type="match status" value="1"/>
</dbReference>